<dbReference type="PROSITE" id="PS50006">
    <property type="entry name" value="FHA_DOMAIN"/>
    <property type="match status" value="1"/>
</dbReference>
<dbReference type="RefSeq" id="WP_204425649.1">
    <property type="nucleotide sequence ID" value="NZ_CP070228.1"/>
</dbReference>
<name>A0ABX7IIJ5_9ACTO</name>
<gene>
    <name evidence="3" type="ORF">JTE88_04380</name>
</gene>
<feature type="domain" description="FHA" evidence="2">
    <location>
        <begin position="73"/>
        <end position="122"/>
    </location>
</feature>
<dbReference type="EMBL" id="CP070228">
    <property type="protein sequence ID" value="QRV02959.1"/>
    <property type="molecule type" value="Genomic_DNA"/>
</dbReference>
<dbReference type="PANTHER" id="PTHR23308">
    <property type="entry name" value="NUCLEAR INHIBITOR OF PROTEIN PHOSPHATASE-1"/>
    <property type="match status" value="1"/>
</dbReference>
<protein>
    <submittedName>
        <fullName evidence="3">FHA domain-containing protein</fullName>
    </submittedName>
</protein>
<dbReference type="InterPro" id="IPR000253">
    <property type="entry name" value="FHA_dom"/>
</dbReference>
<accession>A0ABX7IIJ5</accession>
<sequence>MGIESTTPEQWQDPTATSRFSAVSAPTDAVVSSRGLTSEDVATINALPDSSALLIALNGPNAGARFLLNADSVVVGRHTKADIFLDDVTVSRKHAVFERGAEGFSVRDLNSLNGTYLNMEQVESAMLHDGDEVRIGKYQLTYYGAPKVAQ</sequence>
<dbReference type="InterPro" id="IPR050923">
    <property type="entry name" value="Cell_Proc_Reg/RNA_Proc"/>
</dbReference>
<reference evidence="3 4" key="1">
    <citation type="submission" date="2021-02" db="EMBL/GenBank/DDBJ databases">
        <title>Complete Genome Sequence of Arcanobacterium phocisimile strain DSM 26142T from a harbour seal.</title>
        <authorList>
            <person name="Borowiak M."/>
            <person name="Alssahen M."/>
            <person name="Malorny B."/>
            <person name="Laemmler C."/>
            <person name="Siebert U."/>
            <person name="Ploetz M."/>
            <person name="Abdulmawjood A."/>
        </authorList>
    </citation>
    <scope>NUCLEOTIDE SEQUENCE [LARGE SCALE GENOMIC DNA]</scope>
    <source>
        <strain evidence="3 4">DSM 26142</strain>
    </source>
</reference>
<evidence type="ECO:0000313" key="3">
    <source>
        <dbReference type="EMBL" id="QRV02959.1"/>
    </source>
</evidence>
<dbReference type="Proteomes" id="UP000602653">
    <property type="component" value="Chromosome"/>
</dbReference>
<keyword evidence="1" id="KW-0597">Phosphoprotein</keyword>
<dbReference type="SUPFAM" id="SSF49879">
    <property type="entry name" value="SMAD/FHA domain"/>
    <property type="match status" value="1"/>
</dbReference>
<proteinExistence type="predicted"/>
<evidence type="ECO:0000256" key="1">
    <source>
        <dbReference type="ARBA" id="ARBA00022553"/>
    </source>
</evidence>
<evidence type="ECO:0000313" key="4">
    <source>
        <dbReference type="Proteomes" id="UP000602653"/>
    </source>
</evidence>
<dbReference type="InterPro" id="IPR008984">
    <property type="entry name" value="SMAD_FHA_dom_sf"/>
</dbReference>
<dbReference type="SMART" id="SM00240">
    <property type="entry name" value="FHA"/>
    <property type="match status" value="1"/>
</dbReference>
<evidence type="ECO:0000259" key="2">
    <source>
        <dbReference type="PROSITE" id="PS50006"/>
    </source>
</evidence>
<dbReference type="Pfam" id="PF00498">
    <property type="entry name" value="FHA"/>
    <property type="match status" value="1"/>
</dbReference>
<dbReference type="Gene3D" id="2.60.200.20">
    <property type="match status" value="1"/>
</dbReference>
<keyword evidence="4" id="KW-1185">Reference proteome</keyword>
<organism evidence="3 4">
    <name type="scientific">Arcanobacterium phocisimile</name>
    <dbReference type="NCBI Taxonomy" id="1302235"/>
    <lineage>
        <taxon>Bacteria</taxon>
        <taxon>Bacillati</taxon>
        <taxon>Actinomycetota</taxon>
        <taxon>Actinomycetes</taxon>
        <taxon>Actinomycetales</taxon>
        <taxon>Actinomycetaceae</taxon>
        <taxon>Arcanobacterium</taxon>
    </lineage>
</organism>